<sequence>MKTFEPREEPSEALADEREADLLRWIADTGRRISPDGYVSEPLACELCGYERSRLAARVAEGLGVPRYHVAPSGRRRYKVRDVARWLVFGYHEAGY</sequence>
<evidence type="ECO:0000313" key="2">
    <source>
        <dbReference type="Proteomes" id="UP000187012"/>
    </source>
</evidence>
<gene>
    <name evidence="1" type="ORF">BN2475_340169</name>
</gene>
<organism evidence="1 2">
    <name type="scientific">Paraburkholderia ribeironis</name>
    <dbReference type="NCBI Taxonomy" id="1247936"/>
    <lineage>
        <taxon>Bacteria</taxon>
        <taxon>Pseudomonadati</taxon>
        <taxon>Pseudomonadota</taxon>
        <taxon>Betaproteobacteria</taxon>
        <taxon>Burkholderiales</taxon>
        <taxon>Burkholderiaceae</taxon>
        <taxon>Paraburkholderia</taxon>
    </lineage>
</organism>
<dbReference type="AlphaFoldDB" id="A0A1N7S4G4"/>
<proteinExistence type="predicted"/>
<dbReference type="RefSeq" id="WP_094780606.1">
    <property type="nucleotide sequence ID" value="NZ_CYGX02000034.1"/>
</dbReference>
<dbReference type="OrthoDB" id="542362at2"/>
<evidence type="ECO:0008006" key="3">
    <source>
        <dbReference type="Google" id="ProtNLM"/>
    </source>
</evidence>
<dbReference type="EMBL" id="CYGX02000034">
    <property type="protein sequence ID" value="SIT42229.1"/>
    <property type="molecule type" value="Genomic_DNA"/>
</dbReference>
<dbReference type="Proteomes" id="UP000187012">
    <property type="component" value="Unassembled WGS sequence"/>
</dbReference>
<dbReference type="STRING" id="1247936.BN2475_340169"/>
<accession>A0A1N7S4G4</accession>
<protein>
    <recommendedName>
        <fullName evidence="3">Helix-turn-helix domain-containing protein</fullName>
    </recommendedName>
</protein>
<reference evidence="1 2" key="1">
    <citation type="submission" date="2016-12" db="EMBL/GenBank/DDBJ databases">
        <authorList>
            <person name="Song W.-J."/>
            <person name="Kurnit D.M."/>
        </authorList>
    </citation>
    <scope>NUCLEOTIDE SEQUENCE [LARGE SCALE GENOMIC DNA]</scope>
    <source>
        <strain evidence="1 2">STM7296</strain>
    </source>
</reference>
<keyword evidence="2" id="KW-1185">Reference proteome</keyword>
<evidence type="ECO:0000313" key="1">
    <source>
        <dbReference type="EMBL" id="SIT42229.1"/>
    </source>
</evidence>
<name>A0A1N7S4G4_9BURK</name>